<gene>
    <name evidence="1" type="ORF">E1B00_12525</name>
</gene>
<dbReference type="EMBL" id="SMDR01000003">
    <property type="protein sequence ID" value="TNJ33124.1"/>
    <property type="molecule type" value="Genomic_DNA"/>
</dbReference>
<evidence type="ECO:0000313" key="1">
    <source>
        <dbReference type="EMBL" id="TNJ33124.1"/>
    </source>
</evidence>
<comment type="caution">
    <text evidence="1">The sequence shown here is derived from an EMBL/GenBank/DDBJ whole genome shotgun (WGS) entry which is preliminary data.</text>
</comment>
<protein>
    <submittedName>
        <fullName evidence="1">Uncharacterized protein</fullName>
    </submittedName>
</protein>
<dbReference type="RefSeq" id="WP_139449290.1">
    <property type="nucleotide sequence ID" value="NZ_SMDR01000003.1"/>
</dbReference>
<dbReference type="Proteomes" id="UP000305760">
    <property type="component" value="Unassembled WGS sequence"/>
</dbReference>
<organism evidence="1 2">
    <name type="scientific">Arenimonas terrae</name>
    <dbReference type="NCBI Taxonomy" id="2546226"/>
    <lineage>
        <taxon>Bacteria</taxon>
        <taxon>Pseudomonadati</taxon>
        <taxon>Pseudomonadota</taxon>
        <taxon>Gammaproteobacteria</taxon>
        <taxon>Lysobacterales</taxon>
        <taxon>Lysobacteraceae</taxon>
        <taxon>Arenimonas</taxon>
    </lineage>
</organism>
<reference evidence="1 2" key="1">
    <citation type="submission" date="2019-03" db="EMBL/GenBank/DDBJ databases">
        <title>Arenimonas daejeonensis sp. nov., isolated from compost.</title>
        <authorList>
            <person name="Jeon C.O."/>
        </authorList>
    </citation>
    <scope>NUCLEOTIDE SEQUENCE [LARGE SCALE GENOMIC DNA]</scope>
    <source>
        <strain evidence="1 2">R29</strain>
    </source>
</reference>
<dbReference type="OrthoDB" id="8919536at2"/>
<evidence type="ECO:0000313" key="2">
    <source>
        <dbReference type="Proteomes" id="UP000305760"/>
    </source>
</evidence>
<accession>A0A5C4RQ81</accession>
<sequence length="130" mass="14736">MGIVDEFARYKAKLRNRFYDISAEVGPETVLSLWRHRISVEGGRWIYRDHLSRWSGLGNEQFARHLKTAFDEKRPIRVVVATTDNPALVEAGGDASTANNTFKARPDWVGRVEAFDGNHFTIGFDRVQAG</sequence>
<name>A0A5C4RQ81_9GAMM</name>
<dbReference type="AlphaFoldDB" id="A0A5C4RQ81"/>
<keyword evidence="2" id="KW-1185">Reference proteome</keyword>
<proteinExistence type="predicted"/>